<dbReference type="EMBL" id="UINC01174023">
    <property type="protein sequence ID" value="SVD79934.1"/>
    <property type="molecule type" value="Genomic_DNA"/>
</dbReference>
<dbReference type="Gene3D" id="3.10.450.710">
    <property type="entry name" value="Tgt2/MlaC"/>
    <property type="match status" value="1"/>
</dbReference>
<proteinExistence type="predicted"/>
<dbReference type="NCBIfam" id="TIGR03481">
    <property type="entry name" value="HpnM"/>
    <property type="match status" value="1"/>
</dbReference>
<accession>A0A382Y9M7</accession>
<dbReference type="InterPro" id="IPR042245">
    <property type="entry name" value="Tgt2/MlaC_sf"/>
</dbReference>
<evidence type="ECO:0000313" key="1">
    <source>
        <dbReference type="EMBL" id="SVD79934.1"/>
    </source>
</evidence>
<name>A0A382Y9M7_9ZZZZ</name>
<reference evidence="1" key="1">
    <citation type="submission" date="2018-05" db="EMBL/GenBank/DDBJ databases">
        <authorList>
            <person name="Lanie J.A."/>
            <person name="Ng W.-L."/>
            <person name="Kazmierczak K.M."/>
            <person name="Andrzejewski T.M."/>
            <person name="Davidsen T.M."/>
            <person name="Wayne K.J."/>
            <person name="Tettelin H."/>
            <person name="Glass J.I."/>
            <person name="Rusch D."/>
            <person name="Podicherti R."/>
            <person name="Tsui H.-C.T."/>
            <person name="Winkler M.E."/>
        </authorList>
    </citation>
    <scope>NUCLEOTIDE SEQUENCE</scope>
</reference>
<dbReference type="InterPro" id="IPR017842">
    <property type="entry name" value="Hopanoid_biosyn-assoc_HpnM"/>
</dbReference>
<dbReference type="PANTHER" id="PTHR36573:SF1">
    <property type="entry name" value="INTERMEMBRANE PHOSPHOLIPID TRANSPORT SYSTEM BINDING PROTEIN MLAC"/>
    <property type="match status" value="1"/>
</dbReference>
<organism evidence="1">
    <name type="scientific">marine metagenome</name>
    <dbReference type="NCBI Taxonomy" id="408172"/>
    <lineage>
        <taxon>unclassified sequences</taxon>
        <taxon>metagenomes</taxon>
        <taxon>ecological metagenomes</taxon>
    </lineage>
</organism>
<sequence>MDLKIIIKTSIFFATIIAVVLLHTSQLNAKSENQEDIVSGFHEAILESMQKSGELSYQERYDQLKGEIKQRFDLRYMSKVVSGRHWKKANAETKENFIQAFSKLTIANYTSRFGSFSGERFETTGIVDGPKDSKLIQTNFIKSDGEKISFNYLVRESDDEWKILDIFLEGKISELALKKSEYSSVLKGEGFEKLILEIEKKIRIIEEKEKNH</sequence>
<protein>
    <submittedName>
        <fullName evidence="1">Uncharacterized protein</fullName>
    </submittedName>
</protein>
<dbReference type="PANTHER" id="PTHR36573">
    <property type="entry name" value="INTERMEMBRANE PHOSPHOLIPID TRANSPORT SYSTEM BINDING PROTEIN MLAC"/>
    <property type="match status" value="1"/>
</dbReference>
<dbReference type="InterPro" id="IPR008869">
    <property type="entry name" value="MlaC/ttg2D"/>
</dbReference>
<dbReference type="AlphaFoldDB" id="A0A382Y9M7"/>
<dbReference type="Pfam" id="PF05494">
    <property type="entry name" value="MlaC"/>
    <property type="match status" value="1"/>
</dbReference>
<gene>
    <name evidence="1" type="ORF">METZ01_LOCUS432788</name>
</gene>